<keyword evidence="2" id="KW-0732">Signal</keyword>
<feature type="signal peptide" evidence="2">
    <location>
        <begin position="1"/>
        <end position="25"/>
    </location>
</feature>
<evidence type="ECO:0000313" key="3">
    <source>
        <dbReference type="EMBL" id="KAH9304143.1"/>
    </source>
</evidence>
<dbReference type="PIRSF" id="PIRSF002703">
    <property type="entry name" value="Thaumatin"/>
    <property type="match status" value="1"/>
</dbReference>
<evidence type="ECO:0000313" key="4">
    <source>
        <dbReference type="Proteomes" id="UP000824469"/>
    </source>
</evidence>
<protein>
    <recommendedName>
        <fullName evidence="5">Thaumatin-like protein</fullName>
    </recommendedName>
</protein>
<dbReference type="OMA" id="RPCESME"/>
<dbReference type="InterPro" id="IPR001938">
    <property type="entry name" value="Thaumatin"/>
</dbReference>
<proteinExistence type="predicted"/>
<name>A0AA38CVP7_TAXCH</name>
<dbReference type="EMBL" id="JAHRHJ020000008">
    <property type="protein sequence ID" value="KAH9304143.1"/>
    <property type="molecule type" value="Genomic_DNA"/>
</dbReference>
<keyword evidence="1" id="KW-1015">Disulfide bond</keyword>
<comment type="caution">
    <text evidence="3">The sequence shown here is derived from an EMBL/GenBank/DDBJ whole genome shotgun (WGS) entry which is preliminary data.</text>
</comment>
<dbReference type="Proteomes" id="UP000824469">
    <property type="component" value="Unassembled WGS sequence"/>
</dbReference>
<dbReference type="InterPro" id="IPR037176">
    <property type="entry name" value="Osmotin/thaumatin-like_sf"/>
</dbReference>
<evidence type="ECO:0000256" key="1">
    <source>
        <dbReference type="PIRSR" id="PIRSR002703-1"/>
    </source>
</evidence>
<dbReference type="PROSITE" id="PS51367">
    <property type="entry name" value="THAUMATIN_2"/>
    <property type="match status" value="1"/>
</dbReference>
<dbReference type="SMART" id="SM00205">
    <property type="entry name" value="THN"/>
    <property type="match status" value="1"/>
</dbReference>
<feature type="chain" id="PRO_5041285828" description="Thaumatin-like protein" evidence="2">
    <location>
        <begin position="26"/>
        <end position="230"/>
    </location>
</feature>
<feature type="disulfide bond" evidence="1">
    <location>
        <begin position="150"/>
        <end position="195"/>
    </location>
</feature>
<gene>
    <name evidence="3" type="ORF">KI387_008547</name>
</gene>
<dbReference type="Pfam" id="PF00314">
    <property type="entry name" value="Thaumatin"/>
    <property type="match status" value="1"/>
</dbReference>
<dbReference type="PRINTS" id="PR00347">
    <property type="entry name" value="THAUMATIN"/>
</dbReference>
<feature type="disulfide bond" evidence="1">
    <location>
        <begin position="100"/>
        <end position="106"/>
    </location>
</feature>
<evidence type="ECO:0000256" key="2">
    <source>
        <dbReference type="SAM" id="SignalP"/>
    </source>
</evidence>
<keyword evidence="4" id="KW-1185">Reference proteome</keyword>
<dbReference type="AlphaFoldDB" id="A0AA38CVP7"/>
<feature type="disulfide bond" evidence="1">
    <location>
        <begin position="145"/>
        <end position="207"/>
    </location>
</feature>
<feature type="disulfide bond" evidence="1">
    <location>
        <begin position="37"/>
        <end position="218"/>
    </location>
</feature>
<evidence type="ECO:0008006" key="5">
    <source>
        <dbReference type="Google" id="ProtNLM"/>
    </source>
</evidence>
<dbReference type="PANTHER" id="PTHR31048">
    <property type="entry name" value="OS03G0233200 PROTEIN"/>
    <property type="match status" value="1"/>
</dbReference>
<dbReference type="SUPFAM" id="SSF49870">
    <property type="entry name" value="Osmotin, thaumatin-like protein"/>
    <property type="match status" value="1"/>
</dbReference>
<sequence length="230" mass="25552">MNTVSTRTLMMVAMYLCFLCATSTAEDSKKINVKNNCTFPVWPAVESRRFPKPQRYQPLLNPGESLSILFDKSWQGRIWGRVGCNFSESSGEGHCESGDCAGKIICENARIVTQVVIEPDAFSVTLESGYNLPMSIVSSSTKEKCGYQECTADIRVVCPTNLQVRNVKGDVIACNGSCDTTCRPLEFESAFRRACPHATPFTKPDLCYSGLYYLLTFCPSPMDNMAFHQN</sequence>
<feature type="disulfide bond" evidence="1">
    <location>
        <begin position="158"/>
        <end position="174"/>
    </location>
</feature>
<feature type="disulfide bond" evidence="1">
    <location>
        <begin position="84"/>
        <end position="95"/>
    </location>
</feature>
<dbReference type="Gene3D" id="2.60.110.10">
    <property type="entry name" value="Thaumatin"/>
    <property type="match status" value="1"/>
</dbReference>
<organism evidence="3 4">
    <name type="scientific">Taxus chinensis</name>
    <name type="common">Chinese yew</name>
    <name type="synonym">Taxus wallichiana var. chinensis</name>
    <dbReference type="NCBI Taxonomy" id="29808"/>
    <lineage>
        <taxon>Eukaryota</taxon>
        <taxon>Viridiplantae</taxon>
        <taxon>Streptophyta</taxon>
        <taxon>Embryophyta</taxon>
        <taxon>Tracheophyta</taxon>
        <taxon>Spermatophyta</taxon>
        <taxon>Pinopsida</taxon>
        <taxon>Pinidae</taxon>
        <taxon>Conifers II</taxon>
        <taxon>Cupressales</taxon>
        <taxon>Taxaceae</taxon>
        <taxon>Taxus</taxon>
    </lineage>
</organism>
<reference evidence="3 4" key="1">
    <citation type="journal article" date="2021" name="Nat. Plants">
        <title>The Taxus genome provides insights into paclitaxel biosynthesis.</title>
        <authorList>
            <person name="Xiong X."/>
            <person name="Gou J."/>
            <person name="Liao Q."/>
            <person name="Li Y."/>
            <person name="Zhou Q."/>
            <person name="Bi G."/>
            <person name="Li C."/>
            <person name="Du R."/>
            <person name="Wang X."/>
            <person name="Sun T."/>
            <person name="Guo L."/>
            <person name="Liang H."/>
            <person name="Lu P."/>
            <person name="Wu Y."/>
            <person name="Zhang Z."/>
            <person name="Ro D.K."/>
            <person name="Shang Y."/>
            <person name="Huang S."/>
            <person name="Yan J."/>
        </authorList>
    </citation>
    <scope>NUCLEOTIDE SEQUENCE [LARGE SCALE GENOMIC DNA]</scope>
    <source>
        <strain evidence="3">Ta-2019</strain>
    </source>
</reference>
<accession>A0AA38CVP7</accession>